<dbReference type="AlphaFoldDB" id="A0A8J3Z8B2"/>
<evidence type="ECO:0000256" key="1">
    <source>
        <dbReference type="SAM" id="SignalP"/>
    </source>
</evidence>
<feature type="chain" id="PRO_5038970331" evidence="1">
    <location>
        <begin position="22"/>
        <end position="388"/>
    </location>
</feature>
<dbReference type="InterPro" id="IPR050491">
    <property type="entry name" value="AmpC-like"/>
</dbReference>
<comment type="caution">
    <text evidence="3">The sequence shown here is derived from an EMBL/GenBank/DDBJ whole genome shotgun (WGS) entry which is preliminary data.</text>
</comment>
<dbReference type="PROSITE" id="PS51318">
    <property type="entry name" value="TAT"/>
    <property type="match status" value="1"/>
</dbReference>
<dbReference type="Pfam" id="PF00144">
    <property type="entry name" value="Beta-lactamase"/>
    <property type="match status" value="1"/>
</dbReference>
<reference evidence="3" key="1">
    <citation type="submission" date="2021-01" db="EMBL/GenBank/DDBJ databases">
        <title>Whole genome shotgun sequence of Virgisporangium aurantiacum NBRC 16421.</title>
        <authorList>
            <person name="Komaki H."/>
            <person name="Tamura T."/>
        </authorList>
    </citation>
    <scope>NUCLEOTIDE SEQUENCE</scope>
    <source>
        <strain evidence="3">NBRC 16421</strain>
    </source>
</reference>
<dbReference type="EMBL" id="BOPG01000028">
    <property type="protein sequence ID" value="GIJ57066.1"/>
    <property type="molecule type" value="Genomic_DNA"/>
</dbReference>
<sequence length="388" mass="41310">MTIVGRRSVLSLAVVGGAALAAGVVRPSSVAAAPASGEWFAPLRDAIAGLPDRGPNGLPTATAAQVRLAQPTRSWTGCSGVADVRSGAEVPADARFRIGSVTKAFTATVVLQLAAQGRLDLDAPLSRYLPGLLPAPYRKVTVRHLLDHRTGLPSPSWPDGVEWQIAHRFDRYTPEQLVRLALTNDREFVPGDAQHYTNMGYIVAAILIRRVTGHPYGVEIHRRIVHPLGLRDTWVPGNDPHIHGPHAHGYQVVDGRLVDVTAWNQSSTPAAGDMVSSLRDLDVFTQAVFQGRLLPAAQLDDMFTVPDVLDFESGDPATYSAGLTRLVILPNGRTVWGKSGARYGYNAAIAATRDGGSRIVYSVNATDAKADGQAPTIGRIIGAALGLL</sequence>
<dbReference type="InterPro" id="IPR012338">
    <property type="entry name" value="Beta-lactam/transpept-like"/>
</dbReference>
<dbReference type="InterPro" id="IPR001466">
    <property type="entry name" value="Beta-lactam-related"/>
</dbReference>
<dbReference type="Gene3D" id="3.40.710.10">
    <property type="entry name" value="DD-peptidase/beta-lactamase superfamily"/>
    <property type="match status" value="1"/>
</dbReference>
<keyword evidence="1" id="KW-0732">Signal</keyword>
<organism evidence="3 4">
    <name type="scientific">Virgisporangium aurantiacum</name>
    <dbReference type="NCBI Taxonomy" id="175570"/>
    <lineage>
        <taxon>Bacteria</taxon>
        <taxon>Bacillati</taxon>
        <taxon>Actinomycetota</taxon>
        <taxon>Actinomycetes</taxon>
        <taxon>Micromonosporales</taxon>
        <taxon>Micromonosporaceae</taxon>
        <taxon>Virgisporangium</taxon>
    </lineage>
</organism>
<dbReference type="PANTHER" id="PTHR46825:SF7">
    <property type="entry name" value="D-ALANYL-D-ALANINE CARBOXYPEPTIDASE"/>
    <property type="match status" value="1"/>
</dbReference>
<evidence type="ECO:0000259" key="2">
    <source>
        <dbReference type="Pfam" id="PF00144"/>
    </source>
</evidence>
<accession>A0A8J3Z8B2</accession>
<evidence type="ECO:0000313" key="4">
    <source>
        <dbReference type="Proteomes" id="UP000612585"/>
    </source>
</evidence>
<protein>
    <submittedName>
        <fullName evidence="3">Peptidase</fullName>
    </submittedName>
</protein>
<dbReference type="InterPro" id="IPR006311">
    <property type="entry name" value="TAT_signal"/>
</dbReference>
<dbReference type="SUPFAM" id="SSF56601">
    <property type="entry name" value="beta-lactamase/transpeptidase-like"/>
    <property type="match status" value="1"/>
</dbReference>
<dbReference type="PANTHER" id="PTHR46825">
    <property type="entry name" value="D-ALANYL-D-ALANINE-CARBOXYPEPTIDASE/ENDOPEPTIDASE AMPH"/>
    <property type="match status" value="1"/>
</dbReference>
<dbReference type="RefSeq" id="WP_203996126.1">
    <property type="nucleotide sequence ID" value="NZ_BOPG01000028.1"/>
</dbReference>
<dbReference type="Proteomes" id="UP000612585">
    <property type="component" value="Unassembled WGS sequence"/>
</dbReference>
<evidence type="ECO:0000313" key="3">
    <source>
        <dbReference type="EMBL" id="GIJ57066.1"/>
    </source>
</evidence>
<name>A0A8J3Z8B2_9ACTN</name>
<keyword evidence="4" id="KW-1185">Reference proteome</keyword>
<proteinExistence type="predicted"/>
<feature type="domain" description="Beta-lactamase-related" evidence="2">
    <location>
        <begin position="77"/>
        <end position="371"/>
    </location>
</feature>
<gene>
    <name evidence="3" type="ORF">Vau01_045820</name>
</gene>
<feature type="signal peptide" evidence="1">
    <location>
        <begin position="1"/>
        <end position="21"/>
    </location>
</feature>